<dbReference type="Proteomes" id="UP000823860">
    <property type="component" value="Unassembled WGS sequence"/>
</dbReference>
<reference evidence="8" key="2">
    <citation type="submission" date="2021-04" db="EMBL/GenBank/DDBJ databases">
        <authorList>
            <person name="Gilroy R."/>
        </authorList>
    </citation>
    <scope>NUCLEOTIDE SEQUENCE</scope>
    <source>
        <strain evidence="8">ChiHecec1B25-7008</strain>
    </source>
</reference>
<protein>
    <submittedName>
        <fullName evidence="8">Glycosyltransferase</fullName>
        <ecNumber evidence="8">2.4.-.-</ecNumber>
    </submittedName>
</protein>
<comment type="caution">
    <text evidence="8">The sequence shown here is derived from an EMBL/GenBank/DDBJ whole genome shotgun (WGS) entry which is preliminary data.</text>
</comment>
<evidence type="ECO:0000313" key="8">
    <source>
        <dbReference type="EMBL" id="HJA82444.1"/>
    </source>
</evidence>
<evidence type="ECO:0000256" key="4">
    <source>
        <dbReference type="SAM" id="MobiDB-lite"/>
    </source>
</evidence>
<sequence>MKELVFYFYGYIIFFYSMGLIISYVVLMWLAEVGILRRKNAYLTPYAKYIIDKSPYTPGVSIIAPAYNEEKTIVDNVNSLLAQDYPVFEVIIVNDGSKDKTLELLIENFQLVEVPFAYVEHIHTKPYRRLLKSTNPDFRRLIVVDKENGGTKADAVNAGLNASSYPYFINTDVDCVLSEDAISQCIMPVLEDDTVIAVSGIMAVSNGCKVENGKIVKASAPHRPCALFQTLEYMRSFLVGKMGWSTINAMPNVSGGYGLFDKKVVMAAGGYRSDSFAEDMDMIIRMVGYCCDFDRPYRIVQVPATCAWTEVPGNIVTLYRQRVRWGRGLLQTFTRHRDFLFNRKYKRLGMITLPYVFVFELIAPFIEFFGFITFLYQAFTGVVNWPAALVIFLALYTFCIVLSSVVMFYDYITGGSFNKVTSYFRVMGAALLEPFLFHPFIVVFSLKGYMNYILNTTAKWGEMRRKGFKQKKSEKPDDIQPGKEVAA</sequence>
<feature type="transmembrane region" description="Helical" evidence="5">
    <location>
        <begin position="423"/>
        <end position="446"/>
    </location>
</feature>
<dbReference type="PANTHER" id="PTHR43630">
    <property type="entry name" value="POLY-BETA-1,6-N-ACETYL-D-GLUCOSAMINE SYNTHASE"/>
    <property type="match status" value="1"/>
</dbReference>
<organism evidence="8 9">
    <name type="scientific">Candidatus Bacteroides intestinavium</name>
    <dbReference type="NCBI Taxonomy" id="2838469"/>
    <lineage>
        <taxon>Bacteria</taxon>
        <taxon>Pseudomonadati</taxon>
        <taxon>Bacteroidota</taxon>
        <taxon>Bacteroidia</taxon>
        <taxon>Bacteroidales</taxon>
        <taxon>Bacteroidaceae</taxon>
        <taxon>Bacteroides</taxon>
    </lineage>
</organism>
<dbReference type="CDD" id="cd06423">
    <property type="entry name" value="CESA_like"/>
    <property type="match status" value="1"/>
</dbReference>
<reference evidence="8" key="1">
    <citation type="journal article" date="2021" name="PeerJ">
        <title>Extensive microbial diversity within the chicken gut microbiome revealed by metagenomics and culture.</title>
        <authorList>
            <person name="Gilroy R."/>
            <person name="Ravi A."/>
            <person name="Getino M."/>
            <person name="Pursley I."/>
            <person name="Horton D.L."/>
            <person name="Alikhan N.F."/>
            <person name="Baker D."/>
            <person name="Gharbi K."/>
            <person name="Hall N."/>
            <person name="Watson M."/>
            <person name="Adriaenssens E.M."/>
            <person name="Foster-Nyarko E."/>
            <person name="Jarju S."/>
            <person name="Secka A."/>
            <person name="Antonio M."/>
            <person name="Oren A."/>
            <person name="Chaudhuri R.R."/>
            <person name="La Ragione R."/>
            <person name="Hildebrand F."/>
            <person name="Pallen M.J."/>
        </authorList>
    </citation>
    <scope>NUCLEOTIDE SEQUENCE</scope>
    <source>
        <strain evidence="8">ChiHecec1B25-7008</strain>
    </source>
</reference>
<accession>A0A9D2KSV0</accession>
<feature type="region of interest" description="Disordered" evidence="4">
    <location>
        <begin position="467"/>
        <end position="487"/>
    </location>
</feature>
<dbReference type="PANTHER" id="PTHR43630:SF1">
    <property type="entry name" value="POLY-BETA-1,6-N-ACETYL-D-GLUCOSAMINE SYNTHASE"/>
    <property type="match status" value="1"/>
</dbReference>
<evidence type="ECO:0000256" key="3">
    <source>
        <dbReference type="ARBA" id="ARBA00022679"/>
    </source>
</evidence>
<comment type="similarity">
    <text evidence="1">Belongs to the glycosyltransferase 2 family.</text>
</comment>
<feature type="transmembrane region" description="Helical" evidence="5">
    <location>
        <begin position="353"/>
        <end position="379"/>
    </location>
</feature>
<dbReference type="EC" id="2.4.-.-" evidence="8"/>
<feature type="transmembrane region" description="Helical" evidence="5">
    <location>
        <begin position="6"/>
        <end position="30"/>
    </location>
</feature>
<dbReference type="AlphaFoldDB" id="A0A9D2KSV0"/>
<dbReference type="Gene3D" id="3.90.550.10">
    <property type="entry name" value="Spore Coat Polysaccharide Biosynthesis Protein SpsA, Chain A"/>
    <property type="match status" value="1"/>
</dbReference>
<evidence type="ECO:0000259" key="7">
    <source>
        <dbReference type="Pfam" id="PF13632"/>
    </source>
</evidence>
<dbReference type="Pfam" id="PF00535">
    <property type="entry name" value="Glycos_transf_2"/>
    <property type="match status" value="1"/>
</dbReference>
<name>A0A9D2KSV0_9BACE</name>
<dbReference type="InterPro" id="IPR001173">
    <property type="entry name" value="Glyco_trans_2-like"/>
</dbReference>
<dbReference type="InterPro" id="IPR029044">
    <property type="entry name" value="Nucleotide-diphossugar_trans"/>
</dbReference>
<gene>
    <name evidence="8" type="ORF">H9785_00495</name>
</gene>
<dbReference type="EMBL" id="DWZE01000006">
    <property type="protein sequence ID" value="HJA82444.1"/>
    <property type="molecule type" value="Genomic_DNA"/>
</dbReference>
<feature type="transmembrane region" description="Helical" evidence="5">
    <location>
        <begin position="385"/>
        <end position="411"/>
    </location>
</feature>
<keyword evidence="5" id="KW-0812">Transmembrane</keyword>
<evidence type="ECO:0000256" key="1">
    <source>
        <dbReference type="ARBA" id="ARBA00006739"/>
    </source>
</evidence>
<evidence type="ECO:0000256" key="5">
    <source>
        <dbReference type="SAM" id="Phobius"/>
    </source>
</evidence>
<keyword evidence="3 8" id="KW-0808">Transferase</keyword>
<evidence type="ECO:0000313" key="9">
    <source>
        <dbReference type="Proteomes" id="UP000823860"/>
    </source>
</evidence>
<keyword evidence="5" id="KW-0472">Membrane</keyword>
<proteinExistence type="inferred from homology"/>
<keyword evidence="5" id="KW-1133">Transmembrane helix</keyword>
<feature type="domain" description="Glycosyltransferase 2-like" evidence="6">
    <location>
        <begin position="61"/>
        <end position="207"/>
    </location>
</feature>
<dbReference type="Pfam" id="PF13632">
    <property type="entry name" value="Glyco_trans_2_3"/>
    <property type="match status" value="1"/>
</dbReference>
<feature type="domain" description="Glycosyltransferase 2-like" evidence="7">
    <location>
        <begin position="249"/>
        <end position="397"/>
    </location>
</feature>
<evidence type="ECO:0000259" key="6">
    <source>
        <dbReference type="Pfam" id="PF00535"/>
    </source>
</evidence>
<dbReference type="GO" id="GO:0016757">
    <property type="term" value="F:glycosyltransferase activity"/>
    <property type="evidence" value="ECO:0007669"/>
    <property type="project" value="UniProtKB-KW"/>
</dbReference>
<evidence type="ECO:0000256" key="2">
    <source>
        <dbReference type="ARBA" id="ARBA00022676"/>
    </source>
</evidence>
<dbReference type="SUPFAM" id="SSF53448">
    <property type="entry name" value="Nucleotide-diphospho-sugar transferases"/>
    <property type="match status" value="1"/>
</dbReference>
<keyword evidence="2 8" id="KW-0328">Glycosyltransferase</keyword>